<protein>
    <submittedName>
        <fullName evidence="5">D-3-phosphoglycerate dehydrogenase</fullName>
    </submittedName>
</protein>
<dbReference type="InterPro" id="IPR036291">
    <property type="entry name" value="NAD(P)-bd_dom_sf"/>
</dbReference>
<dbReference type="AlphaFoldDB" id="A0A8E0RLB5"/>
<dbReference type="Pfam" id="PF02826">
    <property type="entry name" value="2-Hacid_dh_C"/>
    <property type="match status" value="1"/>
</dbReference>
<dbReference type="Gene3D" id="3.40.50.720">
    <property type="entry name" value="NAD(P)-binding Rossmann-like Domain"/>
    <property type="match status" value="2"/>
</dbReference>
<evidence type="ECO:0000256" key="1">
    <source>
        <dbReference type="ARBA" id="ARBA00023002"/>
    </source>
</evidence>
<gene>
    <name evidence="5" type="ORF">FBUS_10963</name>
</gene>
<dbReference type="PANTHER" id="PTHR42938">
    <property type="entry name" value="FORMATE DEHYDROGENASE 1"/>
    <property type="match status" value="1"/>
</dbReference>
<evidence type="ECO:0000313" key="6">
    <source>
        <dbReference type="Proteomes" id="UP000728185"/>
    </source>
</evidence>
<dbReference type="OrthoDB" id="17102at2759"/>
<dbReference type="CDD" id="cd12173">
    <property type="entry name" value="PGDH_4"/>
    <property type="match status" value="1"/>
</dbReference>
<evidence type="ECO:0000313" key="5">
    <source>
        <dbReference type="EMBL" id="KAA0186540.1"/>
    </source>
</evidence>
<proteinExistence type="predicted"/>
<feature type="domain" description="D-isomer specific 2-hydroxyacid dehydrogenase catalytic" evidence="3">
    <location>
        <begin position="9"/>
        <end position="329"/>
    </location>
</feature>
<dbReference type="GO" id="GO:0051287">
    <property type="term" value="F:NAD binding"/>
    <property type="evidence" value="ECO:0007669"/>
    <property type="project" value="InterPro"/>
</dbReference>
<evidence type="ECO:0000259" key="4">
    <source>
        <dbReference type="Pfam" id="PF02826"/>
    </source>
</evidence>
<name>A0A8E0RLB5_9TREM</name>
<feature type="domain" description="D-isomer specific 2-hydroxyacid dehydrogenase NAD-binding" evidence="4">
    <location>
        <begin position="118"/>
        <end position="306"/>
    </location>
</feature>
<accession>A0A8E0RLB5</accession>
<evidence type="ECO:0000259" key="3">
    <source>
        <dbReference type="Pfam" id="PF00389"/>
    </source>
</evidence>
<dbReference type="PROSITE" id="PS00065">
    <property type="entry name" value="D_2_HYDROXYACID_DH_1"/>
    <property type="match status" value="1"/>
</dbReference>
<dbReference type="Pfam" id="PF00389">
    <property type="entry name" value="2-Hacid_dh"/>
    <property type="match status" value="1"/>
</dbReference>
<dbReference type="PANTHER" id="PTHR42938:SF9">
    <property type="entry name" value="FORMATE DEHYDROGENASE 1"/>
    <property type="match status" value="1"/>
</dbReference>
<dbReference type="GO" id="GO:0016616">
    <property type="term" value="F:oxidoreductase activity, acting on the CH-OH group of donors, NAD or NADP as acceptor"/>
    <property type="evidence" value="ECO:0007669"/>
    <property type="project" value="InterPro"/>
</dbReference>
<comment type="caution">
    <text evidence="5">The sequence shown here is derived from an EMBL/GenBank/DDBJ whole genome shotgun (WGS) entry which is preliminary data.</text>
</comment>
<evidence type="ECO:0000256" key="2">
    <source>
        <dbReference type="ARBA" id="ARBA00023027"/>
    </source>
</evidence>
<sequence>MLSVKRPVVVVADNVAHAALARLTEDGFDVHDLHEGGIQEKRLTEILTELSAVALIVRSATRVTDSVLRVASGFGLRVVARAGVGLDNIDCHAAKVYGVLVVNAPEGNTISAVEHTCALMLSLARQFPTALLQRPNEWPEIRKLVTGDSARSPVTELCGKTLGIIGLGRIGSAVGQRMHAFGMRILGCDPSANFSSRELPYWLSDVLDLESMLPNIDYLTIHVPLLPETRALLNSNSLALCRPGFRIINCSRGGIVHEDALLASLEAGHCAAAALDVFEYEPLDSLNPVTQRLCAHQSVLCTPHLGASSQEAQVRVAIEVSDAIRALNASPHVRRCGLEGAVNINLLGRQCLLLFPTWLNSFGPLEAHNPFYLISAIHYLLKQFHASSSYLDSQATMIYRITASVPLTSDNWIETKLLLAELIAHVCRRTASHSSSFFLSSLFLQSDTNRPEFCMEDPVTGVIKVTWGTTTAACDSICSVLFVHSISSLNTVERQLFGGVDRHWQLALSIQSIQSPEITSPGLRFPTKVAYLRNGHVHLFNSKGMETSEGLVLHSLI</sequence>
<organism evidence="5 6">
    <name type="scientific">Fasciolopsis buskii</name>
    <dbReference type="NCBI Taxonomy" id="27845"/>
    <lineage>
        <taxon>Eukaryota</taxon>
        <taxon>Metazoa</taxon>
        <taxon>Spiralia</taxon>
        <taxon>Lophotrochozoa</taxon>
        <taxon>Platyhelminthes</taxon>
        <taxon>Trematoda</taxon>
        <taxon>Digenea</taxon>
        <taxon>Plagiorchiida</taxon>
        <taxon>Echinostomata</taxon>
        <taxon>Echinostomatoidea</taxon>
        <taxon>Fasciolidae</taxon>
        <taxon>Fasciolopsis</taxon>
    </lineage>
</organism>
<dbReference type="Proteomes" id="UP000728185">
    <property type="component" value="Unassembled WGS sequence"/>
</dbReference>
<dbReference type="InterPro" id="IPR006140">
    <property type="entry name" value="D-isomer_DH_NAD-bd"/>
</dbReference>
<dbReference type="SUPFAM" id="SSF52283">
    <property type="entry name" value="Formate/glycerate dehydrogenase catalytic domain-like"/>
    <property type="match status" value="1"/>
</dbReference>
<dbReference type="InterPro" id="IPR006139">
    <property type="entry name" value="D-isomer_2_OHA_DH_cat_dom"/>
</dbReference>
<dbReference type="InterPro" id="IPR029752">
    <property type="entry name" value="D-isomer_DH_CS1"/>
</dbReference>
<keyword evidence="2" id="KW-0520">NAD</keyword>
<keyword evidence="1" id="KW-0560">Oxidoreductase</keyword>
<keyword evidence="6" id="KW-1185">Reference proteome</keyword>
<reference evidence="5" key="1">
    <citation type="submission" date="2019-05" db="EMBL/GenBank/DDBJ databases">
        <title>Annotation for the trematode Fasciolopsis buski.</title>
        <authorList>
            <person name="Choi Y.-J."/>
        </authorList>
    </citation>
    <scope>NUCLEOTIDE SEQUENCE</scope>
    <source>
        <strain evidence="5">HT</strain>
        <tissue evidence="5">Whole worm</tissue>
    </source>
</reference>
<dbReference type="EMBL" id="LUCM01009691">
    <property type="protein sequence ID" value="KAA0186540.1"/>
    <property type="molecule type" value="Genomic_DNA"/>
</dbReference>
<dbReference type="SUPFAM" id="SSF51735">
    <property type="entry name" value="NAD(P)-binding Rossmann-fold domains"/>
    <property type="match status" value="1"/>
</dbReference>